<feature type="domain" description="Integrase catalytic" evidence="11">
    <location>
        <begin position="1170"/>
        <end position="1333"/>
    </location>
</feature>
<feature type="region of interest" description="Disordered" evidence="9">
    <location>
        <begin position="568"/>
        <end position="603"/>
    </location>
</feature>
<evidence type="ECO:0000256" key="7">
    <source>
        <dbReference type="ARBA" id="ARBA00022884"/>
    </source>
</evidence>
<evidence type="ECO:0000256" key="3">
    <source>
        <dbReference type="ARBA" id="ARBA00022695"/>
    </source>
</evidence>
<dbReference type="InterPro" id="IPR041373">
    <property type="entry name" value="RT_RNaseH"/>
</dbReference>
<name>A0A4Y9XLZ2_9APHY</name>
<dbReference type="Gene3D" id="2.40.70.10">
    <property type="entry name" value="Acid Proteases"/>
    <property type="match status" value="1"/>
</dbReference>
<dbReference type="Gene3D" id="1.10.340.70">
    <property type="match status" value="1"/>
</dbReference>
<organism evidence="12 13">
    <name type="scientific">Rhodofomes roseus</name>
    <dbReference type="NCBI Taxonomy" id="34475"/>
    <lineage>
        <taxon>Eukaryota</taxon>
        <taxon>Fungi</taxon>
        <taxon>Dikarya</taxon>
        <taxon>Basidiomycota</taxon>
        <taxon>Agaricomycotina</taxon>
        <taxon>Agaricomycetes</taxon>
        <taxon>Polyporales</taxon>
        <taxon>Rhodofomes</taxon>
    </lineage>
</organism>
<proteinExistence type="predicted"/>
<dbReference type="PROSITE" id="PS50878">
    <property type="entry name" value="RT_POL"/>
    <property type="match status" value="1"/>
</dbReference>
<dbReference type="InterPro" id="IPR021109">
    <property type="entry name" value="Peptidase_aspartic_dom_sf"/>
</dbReference>
<dbReference type="Pfam" id="PF00665">
    <property type="entry name" value="rve"/>
    <property type="match status" value="1"/>
</dbReference>
<dbReference type="Pfam" id="PF17921">
    <property type="entry name" value="Integrase_H2C2"/>
    <property type="match status" value="1"/>
</dbReference>
<dbReference type="InterPro" id="IPR000477">
    <property type="entry name" value="RT_dom"/>
</dbReference>
<evidence type="ECO:0000259" key="10">
    <source>
        <dbReference type="PROSITE" id="PS50878"/>
    </source>
</evidence>
<keyword evidence="4" id="KW-0540">Nuclease</keyword>
<dbReference type="InterPro" id="IPR012337">
    <property type="entry name" value="RNaseH-like_sf"/>
</dbReference>
<dbReference type="Gene3D" id="3.30.70.270">
    <property type="match status" value="2"/>
</dbReference>
<feature type="compositionally biased region" description="Pro residues" evidence="9">
    <location>
        <begin position="80"/>
        <end position="89"/>
    </location>
</feature>
<dbReference type="SUPFAM" id="SSF50630">
    <property type="entry name" value="Acid proteases"/>
    <property type="match status" value="1"/>
</dbReference>
<dbReference type="Proteomes" id="UP000298390">
    <property type="component" value="Unassembled WGS sequence"/>
</dbReference>
<sequence length="1494" mass="169924">MEPDVPQIPPQGPPPAPVAPTPQAQDHFATLAASFNPQTYGALEALLRDLDGRVQGFQLTPAAVRDAVREGLASTTFSIPPAPPNPPQPRQGQLKVDLPHFSGKETDDVPMLFRNDAMRWYTARKKQLGRAFSWHELRTELQAKYDTPLRVESLCEQLRALSYKGTLSRYVATFREIEVQIPEDDMTFGDRKSHFLSHLPVEYAKDIRRDKPKNVEELYHSARELERLEGLQRGPNSHSVSNQRKRSKGFAHHSTSSHASHTSSQSSPNPYASSLPVAPPPSTAPVPMDLDVMEMQPPKRKEGSSMKGDLHVLDGPDEPETSEDELAAELLSIDLSDEPTPQSRLPTYAIQLLACVGQTSGHLASSIIDTGAAYCYIKRSTAVAAKLNLFPIERRSVQGVGSAATTAVANFAIKIGGWRKPMCAYVLDEENLRYDMIIGQDWLKKYNAQPDWPTHSWFLTDPHTCQIVRLFAATTPGSARMGCRSCSTSSHGHTFCSSSRRHAHAQQSPLIATPLDLFVMEDYAAEKAYSVFPEQMEQPVLQGLKAKLKGFGEKLRERAKRRFPRLFRERMGPPPADRWAHDIKTGDAKPRRIPGRPLSPPEHEEMRKFVDEGLRDGIIEPSRSPWSSPPLLVPKKDGTSRPCIDFRYLNDVTEKDAYPLPRIDDSYQVLAGARHFTALDLMKGFWQIPLTQSARAKTAFTCRYGHFQFRVMPFGLCNAPATFQAYMNHILRDALDSFVMVYMDDIIIFSRTKEDHVRHVEWVLSRLDDEGLVLSEKKCVWAAEELLYLGHIVNSDGIRVNPDKVKAIIDWPRPANITEVRGFLNIAGYYRRFIKGFAKLADVLYDLLKGNPKKRAAIEWSSACETSFTTLKSRLTSTPLLSYPKPYQTYVIDTDASGHAIGGILQQSQQSLKEGKEPVDRYLFKEADLRPVAYESRRMSPAEQRYSAQEREMLAIDHCLQKWRGYVEGSPIVVRTDHESLKYFLTQKHLGRRLARFADRISQFDVQIRYRPGSHQLAADALSRREGLPEVTDADTSGALLAMPAENQDSVEVDRSALFETMLRWKEDLQRDPSAEPSRRGFLHHDGHLYRAVNLGDGDVYLRVPTSLDAAFDTIRSVHVDIGHLGTRAVVAALRTRVWMPNVTELVEWVIRRCDACQFTRREAPVPQPLHPMPRTEAFSRWALDFIGPLPRTKRGNMYILTTMDHGTDQAHADPLPRRSQTSVLTMIRFLTTTYGKPASVLTDNGEEFMSYAVQNYLQRLQIEHIHTSPYHPQTNGRLEKFNHLLGQILARFTAPDRQDEWDDFLPDALLAYRAHVSRSHGRSPFFLTFGREPRLPHEPTLDTLRRPPTDAEIEMLQHRRVEHIQNLERMRTEANARALGRLENEANRREGTYRERGFGIGDLVLRRSESPTKLHPRWDGPFIVHDLTDRNTYQLRTRNGYILRTLYNGERLKRYFPATPAPPLWYSSAELQRRDAKARIQRDINIRRGHRDD</sequence>
<keyword evidence="2" id="KW-0808">Transferase</keyword>
<dbReference type="Pfam" id="PF00078">
    <property type="entry name" value="RVT_1"/>
    <property type="match status" value="1"/>
</dbReference>
<accession>A0A4Y9XLZ2</accession>
<comment type="caution">
    <text evidence="12">The sequence shown here is derived from an EMBL/GenBank/DDBJ whole genome shotgun (WGS) entry which is preliminary data.</text>
</comment>
<dbReference type="EMBL" id="SEKV01001282">
    <property type="protein sequence ID" value="TFY51095.1"/>
    <property type="molecule type" value="Genomic_DNA"/>
</dbReference>
<dbReference type="InterPro" id="IPR050951">
    <property type="entry name" value="Retrovirus_Pol_polyprotein"/>
</dbReference>
<keyword evidence="5" id="KW-0255">Endonuclease</keyword>
<dbReference type="GO" id="GO:0005634">
    <property type="term" value="C:nucleus"/>
    <property type="evidence" value="ECO:0007669"/>
    <property type="project" value="UniProtKB-ARBA"/>
</dbReference>
<evidence type="ECO:0000256" key="6">
    <source>
        <dbReference type="ARBA" id="ARBA00022801"/>
    </source>
</evidence>
<feature type="region of interest" description="Disordered" evidence="9">
    <location>
        <begin position="75"/>
        <end position="95"/>
    </location>
</feature>
<dbReference type="GO" id="GO:0015074">
    <property type="term" value="P:DNA integration"/>
    <property type="evidence" value="ECO:0007669"/>
    <property type="project" value="InterPro"/>
</dbReference>
<feature type="domain" description="Reverse transcriptase" evidence="10">
    <location>
        <begin position="614"/>
        <end position="793"/>
    </location>
</feature>
<evidence type="ECO:0000256" key="5">
    <source>
        <dbReference type="ARBA" id="ARBA00022759"/>
    </source>
</evidence>
<dbReference type="STRING" id="34475.A0A4Y9XLZ2"/>
<dbReference type="PANTHER" id="PTHR37984">
    <property type="entry name" value="PROTEIN CBG26694"/>
    <property type="match status" value="1"/>
</dbReference>
<feature type="compositionally biased region" description="Basic and acidic residues" evidence="9">
    <location>
        <begin position="297"/>
        <end position="314"/>
    </location>
</feature>
<dbReference type="GO" id="GO:0003723">
    <property type="term" value="F:RNA binding"/>
    <property type="evidence" value="ECO:0007669"/>
    <property type="project" value="UniProtKB-KW"/>
</dbReference>
<evidence type="ECO:0000256" key="4">
    <source>
        <dbReference type="ARBA" id="ARBA00022722"/>
    </source>
</evidence>
<dbReference type="FunFam" id="3.30.70.270:FF:000020">
    <property type="entry name" value="Transposon Tf2-6 polyprotein-like Protein"/>
    <property type="match status" value="1"/>
</dbReference>
<dbReference type="SUPFAM" id="SSF53098">
    <property type="entry name" value="Ribonuclease H-like"/>
    <property type="match status" value="1"/>
</dbReference>
<keyword evidence="8" id="KW-0695">RNA-directed DNA polymerase</keyword>
<dbReference type="PROSITE" id="PS50994">
    <property type="entry name" value="INTEGRASE"/>
    <property type="match status" value="1"/>
</dbReference>
<evidence type="ECO:0000256" key="2">
    <source>
        <dbReference type="ARBA" id="ARBA00022679"/>
    </source>
</evidence>
<evidence type="ECO:0000256" key="1">
    <source>
        <dbReference type="ARBA" id="ARBA00012493"/>
    </source>
</evidence>
<dbReference type="GO" id="GO:0003964">
    <property type="term" value="F:RNA-directed DNA polymerase activity"/>
    <property type="evidence" value="ECO:0007669"/>
    <property type="project" value="UniProtKB-KW"/>
</dbReference>
<dbReference type="GO" id="GO:0016787">
    <property type="term" value="F:hydrolase activity"/>
    <property type="evidence" value="ECO:0007669"/>
    <property type="project" value="UniProtKB-KW"/>
</dbReference>
<keyword evidence="6" id="KW-0378">Hydrolase</keyword>
<keyword evidence="3" id="KW-0548">Nucleotidyltransferase</keyword>
<evidence type="ECO:0000256" key="8">
    <source>
        <dbReference type="ARBA" id="ARBA00022918"/>
    </source>
</evidence>
<feature type="region of interest" description="Disordered" evidence="9">
    <location>
        <begin position="226"/>
        <end position="322"/>
    </location>
</feature>
<evidence type="ECO:0000313" key="13">
    <source>
        <dbReference type="Proteomes" id="UP000298390"/>
    </source>
</evidence>
<dbReference type="InterPro" id="IPR001584">
    <property type="entry name" value="Integrase_cat-core"/>
</dbReference>
<dbReference type="InterPro" id="IPR041588">
    <property type="entry name" value="Integrase_H2C2"/>
</dbReference>
<gene>
    <name evidence="12" type="ORF">EVJ58_g10743</name>
</gene>
<dbReference type="Pfam" id="PF13650">
    <property type="entry name" value="Asp_protease_2"/>
    <property type="match status" value="1"/>
</dbReference>
<dbReference type="InterPro" id="IPR005162">
    <property type="entry name" value="Retrotrans_gag_dom"/>
</dbReference>
<dbReference type="Pfam" id="PF03732">
    <property type="entry name" value="Retrotrans_gag"/>
    <property type="match status" value="1"/>
</dbReference>
<evidence type="ECO:0000313" key="12">
    <source>
        <dbReference type="EMBL" id="TFY51095.1"/>
    </source>
</evidence>
<dbReference type="InterPro" id="IPR043502">
    <property type="entry name" value="DNA/RNA_pol_sf"/>
</dbReference>
<dbReference type="GO" id="GO:0004519">
    <property type="term" value="F:endonuclease activity"/>
    <property type="evidence" value="ECO:0007669"/>
    <property type="project" value="UniProtKB-KW"/>
</dbReference>
<dbReference type="InterPro" id="IPR036397">
    <property type="entry name" value="RNaseH_sf"/>
</dbReference>
<dbReference type="Pfam" id="PF17917">
    <property type="entry name" value="RT_RNaseH"/>
    <property type="match status" value="1"/>
</dbReference>
<dbReference type="CDD" id="cd00303">
    <property type="entry name" value="retropepsin_like"/>
    <property type="match status" value="1"/>
</dbReference>
<evidence type="ECO:0000259" key="11">
    <source>
        <dbReference type="PROSITE" id="PS50994"/>
    </source>
</evidence>
<dbReference type="InterPro" id="IPR043128">
    <property type="entry name" value="Rev_trsase/Diguanyl_cyclase"/>
</dbReference>
<feature type="region of interest" description="Disordered" evidence="9">
    <location>
        <begin position="1"/>
        <end position="25"/>
    </location>
</feature>
<dbReference type="EC" id="2.7.7.49" evidence="1"/>
<protein>
    <recommendedName>
        <fullName evidence="1">RNA-directed DNA polymerase</fullName>
        <ecNumber evidence="1">2.7.7.49</ecNumber>
    </recommendedName>
</protein>
<keyword evidence="7" id="KW-0694">RNA-binding</keyword>
<dbReference type="CDD" id="cd01647">
    <property type="entry name" value="RT_LTR"/>
    <property type="match status" value="1"/>
</dbReference>
<dbReference type="PANTHER" id="PTHR37984:SF5">
    <property type="entry name" value="PROTEIN NYNRIN-LIKE"/>
    <property type="match status" value="1"/>
</dbReference>
<dbReference type="CDD" id="cd09274">
    <property type="entry name" value="RNase_HI_RT_Ty3"/>
    <property type="match status" value="1"/>
</dbReference>
<feature type="compositionally biased region" description="Low complexity" evidence="9">
    <location>
        <begin position="252"/>
        <end position="276"/>
    </location>
</feature>
<feature type="compositionally biased region" description="Pro residues" evidence="9">
    <location>
        <begin position="1"/>
        <end position="20"/>
    </location>
</feature>
<dbReference type="Gene3D" id="3.30.420.10">
    <property type="entry name" value="Ribonuclease H-like superfamily/Ribonuclease H"/>
    <property type="match status" value="1"/>
</dbReference>
<dbReference type="Gene3D" id="3.10.10.10">
    <property type="entry name" value="HIV Type 1 Reverse Transcriptase, subunit A, domain 1"/>
    <property type="match status" value="1"/>
</dbReference>
<evidence type="ECO:0000256" key="9">
    <source>
        <dbReference type="SAM" id="MobiDB-lite"/>
    </source>
</evidence>
<feature type="compositionally biased region" description="Basic and acidic residues" evidence="9">
    <location>
        <begin position="578"/>
        <end position="590"/>
    </location>
</feature>
<reference evidence="12 13" key="1">
    <citation type="submission" date="2019-01" db="EMBL/GenBank/DDBJ databases">
        <title>Genome sequencing of the rare red list fungi Fomitopsis rosea.</title>
        <authorList>
            <person name="Buettner E."/>
            <person name="Kellner H."/>
        </authorList>
    </citation>
    <scope>NUCLEOTIDE SEQUENCE [LARGE SCALE GENOMIC DNA]</scope>
    <source>
        <strain evidence="12 13">DSM 105464</strain>
    </source>
</reference>
<dbReference type="SUPFAM" id="SSF56672">
    <property type="entry name" value="DNA/RNA polymerases"/>
    <property type="match status" value="1"/>
</dbReference>